<gene>
    <name evidence="6" type="ORF">DVG78_17595</name>
</gene>
<dbReference type="PANTHER" id="PTHR23521">
    <property type="entry name" value="TRANSPORTER MFS SUPERFAMILY"/>
    <property type="match status" value="1"/>
</dbReference>
<dbReference type="RefSeq" id="WP_114462368.1">
    <property type="nucleotide sequence ID" value="NZ_QPIW01000015.1"/>
</dbReference>
<dbReference type="Proteomes" id="UP000253141">
    <property type="component" value="Unassembled WGS sequence"/>
</dbReference>
<keyword evidence="3 4" id="KW-0472">Membrane</keyword>
<feature type="transmembrane region" description="Helical" evidence="4">
    <location>
        <begin position="100"/>
        <end position="118"/>
    </location>
</feature>
<evidence type="ECO:0000313" key="7">
    <source>
        <dbReference type="Proteomes" id="UP000253141"/>
    </source>
</evidence>
<keyword evidence="1 4" id="KW-0812">Transmembrane</keyword>
<feature type="transmembrane region" description="Helical" evidence="4">
    <location>
        <begin position="41"/>
        <end position="63"/>
    </location>
</feature>
<feature type="transmembrane region" description="Helical" evidence="4">
    <location>
        <begin position="245"/>
        <end position="265"/>
    </location>
</feature>
<dbReference type="InterPro" id="IPR020846">
    <property type="entry name" value="MFS_dom"/>
</dbReference>
<dbReference type="InterPro" id="IPR036259">
    <property type="entry name" value="MFS_trans_sf"/>
</dbReference>
<comment type="caution">
    <text evidence="6">The sequence shown here is derived from an EMBL/GenBank/DDBJ whole genome shotgun (WGS) entry which is preliminary data.</text>
</comment>
<dbReference type="InterPro" id="IPR011701">
    <property type="entry name" value="MFS"/>
</dbReference>
<evidence type="ECO:0000256" key="1">
    <source>
        <dbReference type="ARBA" id="ARBA00022692"/>
    </source>
</evidence>
<feature type="transmembrane region" description="Helical" evidence="4">
    <location>
        <begin position="162"/>
        <end position="182"/>
    </location>
</feature>
<evidence type="ECO:0000256" key="4">
    <source>
        <dbReference type="SAM" id="Phobius"/>
    </source>
</evidence>
<dbReference type="SUPFAM" id="SSF103473">
    <property type="entry name" value="MFS general substrate transporter"/>
    <property type="match status" value="1"/>
</dbReference>
<feature type="transmembrane region" description="Helical" evidence="4">
    <location>
        <begin position="7"/>
        <end position="29"/>
    </location>
</feature>
<feature type="transmembrane region" description="Helical" evidence="4">
    <location>
        <begin position="213"/>
        <end position="233"/>
    </location>
</feature>
<sequence length="384" mass="42027">MKRPYYLLPLVVVAQFAGTSLWFAVNAVMQTLQAFHPQTSAFMPTMTTAVQLGFVLGTLFYSYFSIADRFSPVRVFMISAALAASCNLTVLVSYQSLEGLFLARLGVGFFLAGVYPVGMKICSDWYETGLGKALGYLVGALVLGTAFPYILKSFSLSLPWQYVITVTSGLAVLGGIVIGLFVKDGPFRRVAGRFNPAVLRDVFKDKAFRRSAFGYFGHMFELYTFWAFVPVLITSYNQLANQNLSVPLFAFGIIASGALGCVLTGELSLRWGSHQTAWFSLLISCICCGLCVFLPVYSVFFFLVFMFIWGVSVVGDSPQFSTLVSQNAPSNYRATALTLVTSIGFFITIPSLYLTQWLFNAYGHFALVVLGLGGIVGLAASRRI</sequence>
<feature type="transmembrane region" description="Helical" evidence="4">
    <location>
        <begin position="336"/>
        <end position="355"/>
    </location>
</feature>
<feature type="domain" description="Major facilitator superfamily (MFS) profile" evidence="5">
    <location>
        <begin position="7"/>
        <end position="384"/>
    </location>
</feature>
<dbReference type="Gene3D" id="1.20.1250.20">
    <property type="entry name" value="MFS general substrate transporter like domains"/>
    <property type="match status" value="1"/>
</dbReference>
<keyword evidence="2 4" id="KW-1133">Transmembrane helix</keyword>
<feature type="transmembrane region" description="Helical" evidence="4">
    <location>
        <begin position="361"/>
        <end position="380"/>
    </location>
</feature>
<dbReference type="Pfam" id="PF07690">
    <property type="entry name" value="MFS_1"/>
    <property type="match status" value="1"/>
</dbReference>
<proteinExistence type="predicted"/>
<name>A0A369I6J1_9BACT</name>
<organism evidence="6 7">
    <name type="scientific">Runella aurantiaca</name>
    <dbReference type="NCBI Taxonomy" id="2282308"/>
    <lineage>
        <taxon>Bacteria</taxon>
        <taxon>Pseudomonadati</taxon>
        <taxon>Bacteroidota</taxon>
        <taxon>Cytophagia</taxon>
        <taxon>Cytophagales</taxon>
        <taxon>Spirosomataceae</taxon>
        <taxon>Runella</taxon>
    </lineage>
</organism>
<evidence type="ECO:0000256" key="2">
    <source>
        <dbReference type="ARBA" id="ARBA00022989"/>
    </source>
</evidence>
<feature type="transmembrane region" description="Helical" evidence="4">
    <location>
        <begin position="75"/>
        <end position="94"/>
    </location>
</feature>
<feature type="transmembrane region" description="Helical" evidence="4">
    <location>
        <begin position="277"/>
        <end position="297"/>
    </location>
</feature>
<accession>A0A369I6J1</accession>
<dbReference type="GO" id="GO:0022857">
    <property type="term" value="F:transmembrane transporter activity"/>
    <property type="evidence" value="ECO:0007669"/>
    <property type="project" value="InterPro"/>
</dbReference>
<dbReference type="AlphaFoldDB" id="A0A369I6J1"/>
<reference evidence="6 7" key="1">
    <citation type="submission" date="2018-07" db="EMBL/GenBank/DDBJ databases">
        <title>Genome analysis of Runella aurantiaca.</title>
        <authorList>
            <person name="Yang X."/>
        </authorList>
    </citation>
    <scope>NUCLEOTIDE SEQUENCE [LARGE SCALE GENOMIC DNA]</scope>
    <source>
        <strain evidence="6 7">YX9</strain>
    </source>
</reference>
<feature type="transmembrane region" description="Helical" evidence="4">
    <location>
        <begin position="130"/>
        <end position="150"/>
    </location>
</feature>
<protein>
    <submittedName>
        <fullName evidence="6">MFS transporter</fullName>
    </submittedName>
</protein>
<dbReference type="GO" id="GO:0005886">
    <property type="term" value="C:plasma membrane"/>
    <property type="evidence" value="ECO:0007669"/>
    <property type="project" value="TreeGrafter"/>
</dbReference>
<dbReference type="EMBL" id="QPIW01000015">
    <property type="protein sequence ID" value="RDB04510.1"/>
    <property type="molecule type" value="Genomic_DNA"/>
</dbReference>
<evidence type="ECO:0000256" key="3">
    <source>
        <dbReference type="ARBA" id="ARBA00023136"/>
    </source>
</evidence>
<dbReference type="PANTHER" id="PTHR23521:SF3">
    <property type="entry name" value="MFS TRANSPORTER"/>
    <property type="match status" value="1"/>
</dbReference>
<keyword evidence="7" id="KW-1185">Reference proteome</keyword>
<dbReference type="OrthoDB" id="9781976at2"/>
<evidence type="ECO:0000259" key="5">
    <source>
        <dbReference type="PROSITE" id="PS50850"/>
    </source>
</evidence>
<dbReference type="PROSITE" id="PS50850">
    <property type="entry name" value="MFS"/>
    <property type="match status" value="1"/>
</dbReference>
<evidence type="ECO:0000313" key="6">
    <source>
        <dbReference type="EMBL" id="RDB04510.1"/>
    </source>
</evidence>